<name>A0ABT2S6P8_9FIRM</name>
<proteinExistence type="predicted"/>
<dbReference type="SFLD" id="SFLDG01082">
    <property type="entry name" value="B12-binding_domain_containing"/>
    <property type="match status" value="1"/>
</dbReference>
<evidence type="ECO:0000313" key="3">
    <source>
        <dbReference type="Proteomes" id="UP001207605"/>
    </source>
</evidence>
<gene>
    <name evidence="2" type="primary">hemZ</name>
    <name evidence="2" type="ORF">OCV65_08460</name>
</gene>
<dbReference type="GO" id="GO:0051989">
    <property type="term" value="F:coproporphyrinogen dehydrogenase activity"/>
    <property type="evidence" value="ECO:0007669"/>
    <property type="project" value="UniProtKB-EC"/>
</dbReference>
<dbReference type="SMART" id="SM00729">
    <property type="entry name" value="Elp3"/>
    <property type="match status" value="1"/>
</dbReference>
<keyword evidence="3" id="KW-1185">Reference proteome</keyword>
<dbReference type="CDD" id="cd01335">
    <property type="entry name" value="Radical_SAM"/>
    <property type="match status" value="1"/>
</dbReference>
<dbReference type="InterPro" id="IPR023404">
    <property type="entry name" value="rSAM_horseshoe"/>
</dbReference>
<dbReference type="PROSITE" id="PS51918">
    <property type="entry name" value="RADICAL_SAM"/>
    <property type="match status" value="1"/>
</dbReference>
<dbReference type="InterPro" id="IPR006638">
    <property type="entry name" value="Elp3/MiaA/NifB-like_rSAM"/>
</dbReference>
<sequence length="491" mass="55863">MIKIEAKEERYLYNVYHMVKAFYASEEIEQCCKKNQKEDLKLTETDGTSQIFTIDTDHTHCVNDIRRELDRKVYQYLAHRTGKELAWGMLTGVRPAKLATKAVEQGVEKTEFIKQFREEYLVSAEKAGLAYDIAVRERDVLSELDYKDGYSLYVGIPFCPSVCSYCSFSSGPIDKWRDQIPAYLDALCKELTYIGKVSSEKKLNTIYIGGGTPTSLDAEQLDQILTCIDQSFSREHLLEYTVEAGRPDSITEKKLQVIKRHGVTRISINPQTMQQKTLDRIGRKHSVQEVKDIYRMARKHGFDNINMDLIAGLPGEGLEDMKDTLAQIQELAPDSLTVHSLAIKRAAQMGQEKSTLGYVRDLEEQTEHPERMAETLSAMIECAHETAYEMELVPYYLYRQKNIAGNFENVGYAKVDKAGIYNILIMEEKQSIIAAGAGASTKIVLPVPVPVPGSRNGKTTTLIRVENVKSIRDYIARIDEMIERKGEWLWH</sequence>
<dbReference type="PANTHER" id="PTHR13932">
    <property type="entry name" value="COPROPORPHYRINIGEN III OXIDASE"/>
    <property type="match status" value="1"/>
</dbReference>
<dbReference type="NCBIfam" id="TIGR03994">
    <property type="entry name" value="rSAM_HemZ"/>
    <property type="match status" value="1"/>
</dbReference>
<dbReference type="SFLD" id="SFLDS00029">
    <property type="entry name" value="Radical_SAM"/>
    <property type="match status" value="1"/>
</dbReference>
<dbReference type="EC" id="1.3.98.3" evidence="2"/>
<keyword evidence="2" id="KW-0560">Oxidoreductase</keyword>
<reference evidence="2 3" key="1">
    <citation type="journal article" date="2021" name="ISME Commun">
        <title>Automated analysis of genomic sequences facilitates high-throughput and comprehensive description of bacteria.</title>
        <authorList>
            <person name="Hitch T.C.A."/>
        </authorList>
    </citation>
    <scope>NUCLEOTIDE SEQUENCE [LARGE SCALE GENOMIC DNA]</scope>
    <source>
        <strain evidence="2 3">Sanger_02</strain>
    </source>
</reference>
<dbReference type="RefSeq" id="WP_262581694.1">
    <property type="nucleotide sequence ID" value="NZ_JAOQJV010000009.1"/>
</dbReference>
<dbReference type="InterPro" id="IPR058240">
    <property type="entry name" value="rSAM_sf"/>
</dbReference>
<dbReference type="Pfam" id="PF04055">
    <property type="entry name" value="Radical_SAM"/>
    <property type="match status" value="1"/>
</dbReference>
<dbReference type="InterPro" id="IPR034505">
    <property type="entry name" value="Coproporphyrinogen-III_oxidase"/>
</dbReference>
<dbReference type="InterPro" id="IPR007197">
    <property type="entry name" value="rSAM"/>
</dbReference>
<dbReference type="EMBL" id="JAOQJV010000009">
    <property type="protein sequence ID" value="MCU6700259.1"/>
    <property type="molecule type" value="Genomic_DNA"/>
</dbReference>
<dbReference type="PANTHER" id="PTHR13932:SF1">
    <property type="entry name" value="OXYGEN-INDEPENDENT COPROPORPHYRINOGEN-III OXIDASE-LIKE PROTEIN HEMZ"/>
    <property type="match status" value="1"/>
</dbReference>
<dbReference type="Proteomes" id="UP001207605">
    <property type="component" value="Unassembled WGS sequence"/>
</dbReference>
<dbReference type="SUPFAM" id="SSF102114">
    <property type="entry name" value="Radical SAM enzymes"/>
    <property type="match status" value="1"/>
</dbReference>
<evidence type="ECO:0000313" key="2">
    <source>
        <dbReference type="EMBL" id="MCU6700259.1"/>
    </source>
</evidence>
<feature type="domain" description="Radical SAM core" evidence="1">
    <location>
        <begin position="144"/>
        <end position="385"/>
    </location>
</feature>
<dbReference type="SFLD" id="SFLDF00310">
    <property type="entry name" value="oxygen-independent_coproporphy"/>
    <property type="match status" value="1"/>
</dbReference>
<accession>A0ABT2S6P8</accession>
<comment type="caution">
    <text evidence="2">The sequence shown here is derived from an EMBL/GenBank/DDBJ whole genome shotgun (WGS) entry which is preliminary data.</text>
</comment>
<protein>
    <submittedName>
        <fullName evidence="2">Coproporphyrinogen dehydrogenase HemZ</fullName>
        <ecNumber evidence="2">1.3.98.3</ecNumber>
    </submittedName>
</protein>
<evidence type="ECO:0000259" key="1">
    <source>
        <dbReference type="PROSITE" id="PS51918"/>
    </source>
</evidence>
<dbReference type="InterPro" id="IPR023995">
    <property type="entry name" value="HemZ"/>
</dbReference>
<dbReference type="SFLD" id="SFLDG01065">
    <property type="entry name" value="anaerobic_coproporphyrinogen-I"/>
    <property type="match status" value="1"/>
</dbReference>
<dbReference type="Gene3D" id="3.80.30.20">
    <property type="entry name" value="tm_1862 like domain"/>
    <property type="match status" value="1"/>
</dbReference>
<organism evidence="2 3">
    <name type="scientific">Dorea ammoniilytica</name>
    <dbReference type="NCBI Taxonomy" id="2981788"/>
    <lineage>
        <taxon>Bacteria</taxon>
        <taxon>Bacillati</taxon>
        <taxon>Bacillota</taxon>
        <taxon>Clostridia</taxon>
        <taxon>Lachnospirales</taxon>
        <taxon>Lachnospiraceae</taxon>
        <taxon>Dorea</taxon>
    </lineage>
</organism>